<dbReference type="Pfam" id="PF01381">
    <property type="entry name" value="HTH_3"/>
    <property type="match status" value="1"/>
</dbReference>
<name>A0ABS3E940_9GAMM</name>
<gene>
    <name evidence="3" type="ORF">JF535_13155</name>
</gene>
<protein>
    <submittedName>
        <fullName evidence="3">Helix-turn-helix transcriptional regulator</fullName>
    </submittedName>
</protein>
<keyword evidence="4" id="KW-1185">Reference proteome</keyword>
<dbReference type="EMBL" id="JAEKJR010000002">
    <property type="protein sequence ID" value="MBN8431799.1"/>
    <property type="molecule type" value="Genomic_DNA"/>
</dbReference>
<dbReference type="InterPro" id="IPR010982">
    <property type="entry name" value="Lambda_DNA-bd_dom_sf"/>
</dbReference>
<dbReference type="Gene3D" id="1.10.260.40">
    <property type="entry name" value="lambda repressor-like DNA-binding domains"/>
    <property type="match status" value="1"/>
</dbReference>
<reference evidence="3 4" key="1">
    <citation type="submission" date="2020-12" db="EMBL/GenBank/DDBJ databases">
        <title>Oil enriched cultivation method for isolating marine PHA-producing bacteria.</title>
        <authorList>
            <person name="Zheng W."/>
            <person name="Yu S."/>
            <person name="Huang Y."/>
        </authorList>
    </citation>
    <scope>NUCLEOTIDE SEQUENCE [LARGE SCALE GENOMIC DNA]</scope>
    <source>
        <strain evidence="3 4">SN0-2</strain>
    </source>
</reference>
<sequence>MKRNLKQQFGQRLTVLRKARGISQEDLAFLLDVSVETVSHIERGIHGPRFDLLEDIARTLGVEPRELFDFQEV</sequence>
<dbReference type="SUPFAM" id="SSF47413">
    <property type="entry name" value="lambda repressor-like DNA-binding domains"/>
    <property type="match status" value="1"/>
</dbReference>
<dbReference type="InterPro" id="IPR050807">
    <property type="entry name" value="TransReg_Diox_bact_type"/>
</dbReference>
<evidence type="ECO:0000313" key="4">
    <source>
        <dbReference type="Proteomes" id="UP000664293"/>
    </source>
</evidence>
<accession>A0ABS3E940</accession>
<organism evidence="3 4">
    <name type="scientific">Microbulbifer salipaludis</name>
    <dbReference type="NCBI Taxonomy" id="187980"/>
    <lineage>
        <taxon>Bacteria</taxon>
        <taxon>Pseudomonadati</taxon>
        <taxon>Pseudomonadota</taxon>
        <taxon>Gammaproteobacteria</taxon>
        <taxon>Cellvibrionales</taxon>
        <taxon>Microbulbiferaceae</taxon>
        <taxon>Microbulbifer</taxon>
    </lineage>
</organism>
<comment type="caution">
    <text evidence="3">The sequence shown here is derived from an EMBL/GenBank/DDBJ whole genome shotgun (WGS) entry which is preliminary data.</text>
</comment>
<evidence type="ECO:0000256" key="1">
    <source>
        <dbReference type="ARBA" id="ARBA00023125"/>
    </source>
</evidence>
<evidence type="ECO:0000313" key="3">
    <source>
        <dbReference type="EMBL" id="MBN8431799.1"/>
    </source>
</evidence>
<proteinExistence type="predicted"/>
<evidence type="ECO:0000259" key="2">
    <source>
        <dbReference type="PROSITE" id="PS50943"/>
    </source>
</evidence>
<dbReference type="PROSITE" id="PS50943">
    <property type="entry name" value="HTH_CROC1"/>
    <property type="match status" value="1"/>
</dbReference>
<keyword evidence="1" id="KW-0238">DNA-binding</keyword>
<dbReference type="InterPro" id="IPR001387">
    <property type="entry name" value="Cro/C1-type_HTH"/>
</dbReference>
<dbReference type="SMART" id="SM00530">
    <property type="entry name" value="HTH_XRE"/>
    <property type="match status" value="1"/>
</dbReference>
<dbReference type="Proteomes" id="UP000664293">
    <property type="component" value="Unassembled WGS sequence"/>
</dbReference>
<feature type="domain" description="HTH cro/C1-type" evidence="2">
    <location>
        <begin position="13"/>
        <end position="67"/>
    </location>
</feature>
<dbReference type="PANTHER" id="PTHR46797">
    <property type="entry name" value="HTH-TYPE TRANSCRIPTIONAL REGULATOR"/>
    <property type="match status" value="1"/>
</dbReference>
<dbReference type="CDD" id="cd00093">
    <property type="entry name" value="HTH_XRE"/>
    <property type="match status" value="1"/>
</dbReference>
<dbReference type="PANTHER" id="PTHR46797:SF1">
    <property type="entry name" value="METHYLPHOSPHONATE SYNTHASE"/>
    <property type="match status" value="1"/>
</dbReference>
<dbReference type="RefSeq" id="WP_207002889.1">
    <property type="nucleotide sequence ID" value="NZ_JAEKJR010000002.1"/>
</dbReference>